<evidence type="ECO:0000256" key="3">
    <source>
        <dbReference type="ARBA" id="ARBA00023027"/>
    </source>
</evidence>
<dbReference type="InterPro" id="IPR029154">
    <property type="entry name" value="HIBADH-like_NADP-bd"/>
</dbReference>
<evidence type="ECO:0000256" key="4">
    <source>
        <dbReference type="PIRSR" id="PIRSR000103-1"/>
    </source>
</evidence>
<dbReference type="Pfam" id="PF14833">
    <property type="entry name" value="NAD_binding_11"/>
    <property type="match status" value="1"/>
</dbReference>
<dbReference type="PROSITE" id="PS00895">
    <property type="entry name" value="3_HYDROXYISOBUT_DH"/>
    <property type="match status" value="1"/>
</dbReference>
<dbReference type="SUPFAM" id="SSF48179">
    <property type="entry name" value="6-phosphogluconate dehydrogenase C-terminal domain-like"/>
    <property type="match status" value="1"/>
</dbReference>
<sequence length="298" mass="32302">MMNHQLAFLGLGVMGAPMAKNLANAPCQIKVWNRTKNRPHIQPLLQESSLTMVDTIAEAVESAEIIFTCLGDVPDVEEVLLSESGVINFAPPNSLVVDFSTIGSTAVKNIASQLEKKQIRFLDAPISGGDIGAQQGTLTIMVGGKEKDFRECLPYLEIMGKNITHCGDVGSGQGVKLCNQVLASLHMVALCEAMKLAQVQNIDPNLIVKVCSTGAAGSWALSNLGKKIIEEDFEPGFMIKHILKDLRLIQETLQDRHLPGVELANQLFQVSAELNEGEGYNQGAQGMINAYQNLENFN</sequence>
<dbReference type="InterPro" id="IPR036291">
    <property type="entry name" value="NAD(P)-bd_dom_sf"/>
</dbReference>
<dbReference type="Gene3D" id="3.40.50.720">
    <property type="entry name" value="NAD(P)-binding Rossmann-like Domain"/>
    <property type="match status" value="1"/>
</dbReference>
<comment type="caution">
    <text evidence="7">The sequence shown here is derived from an EMBL/GenBank/DDBJ whole genome shotgun (WGS) entry which is preliminary data.</text>
</comment>
<evidence type="ECO:0000313" key="8">
    <source>
        <dbReference type="Proteomes" id="UP000437131"/>
    </source>
</evidence>
<dbReference type="InterPro" id="IPR013328">
    <property type="entry name" value="6PGD_dom2"/>
</dbReference>
<dbReference type="InterPro" id="IPR008927">
    <property type="entry name" value="6-PGluconate_DH-like_C_sf"/>
</dbReference>
<reference evidence="7 8" key="1">
    <citation type="submission" date="2019-11" db="EMBL/GenBank/DDBJ databases">
        <title>Isolation of a new High Light Tolerant Cyanobacteria.</title>
        <authorList>
            <person name="Dobson Z."/>
            <person name="Vaughn N."/>
            <person name="Vaughn M."/>
            <person name="Fromme P."/>
            <person name="Mazor Y."/>
        </authorList>
    </citation>
    <scope>NUCLEOTIDE SEQUENCE [LARGE SCALE GENOMIC DNA]</scope>
    <source>
        <strain evidence="7 8">0216</strain>
    </source>
</reference>
<dbReference type="SUPFAM" id="SSF51735">
    <property type="entry name" value="NAD(P)-binding Rossmann-fold domains"/>
    <property type="match status" value="1"/>
</dbReference>
<dbReference type="GO" id="GO:0016491">
    <property type="term" value="F:oxidoreductase activity"/>
    <property type="evidence" value="ECO:0007669"/>
    <property type="project" value="UniProtKB-KW"/>
</dbReference>
<evidence type="ECO:0000313" key="7">
    <source>
        <dbReference type="EMBL" id="MTF38864.1"/>
    </source>
</evidence>
<protein>
    <submittedName>
        <fullName evidence="7">NAD-binding protein</fullName>
    </submittedName>
</protein>
<name>A0A844GQN8_9CHRO</name>
<dbReference type="Gene3D" id="1.10.1040.10">
    <property type="entry name" value="N-(1-d-carboxylethyl)-l-norvaline Dehydrogenase, domain 2"/>
    <property type="match status" value="1"/>
</dbReference>
<feature type="domain" description="6-phosphogluconate dehydrogenase NADP-binding" evidence="5">
    <location>
        <begin position="6"/>
        <end position="167"/>
    </location>
</feature>
<dbReference type="Proteomes" id="UP000437131">
    <property type="component" value="Unassembled WGS sequence"/>
</dbReference>
<comment type="similarity">
    <text evidence="1">Belongs to the HIBADH-related family.</text>
</comment>
<proteinExistence type="inferred from homology"/>
<dbReference type="InterPro" id="IPR006115">
    <property type="entry name" value="6PGDH_NADP-bd"/>
</dbReference>
<evidence type="ECO:0000256" key="2">
    <source>
        <dbReference type="ARBA" id="ARBA00023002"/>
    </source>
</evidence>
<dbReference type="PIRSF" id="PIRSF000103">
    <property type="entry name" value="HIBADH"/>
    <property type="match status" value="1"/>
</dbReference>
<feature type="domain" description="3-hydroxyisobutyrate dehydrogenase-like NAD-binding" evidence="6">
    <location>
        <begin position="170"/>
        <end position="289"/>
    </location>
</feature>
<dbReference type="InterPro" id="IPR002204">
    <property type="entry name" value="3-OH-isobutyrate_DH-rel_CS"/>
</dbReference>
<dbReference type="GO" id="GO:0016054">
    <property type="term" value="P:organic acid catabolic process"/>
    <property type="evidence" value="ECO:0007669"/>
    <property type="project" value="UniProtKB-ARBA"/>
</dbReference>
<accession>A0A844GQN8</accession>
<keyword evidence="2" id="KW-0560">Oxidoreductase</keyword>
<evidence type="ECO:0000259" key="6">
    <source>
        <dbReference type="Pfam" id="PF14833"/>
    </source>
</evidence>
<dbReference type="GO" id="GO:0051287">
    <property type="term" value="F:NAD binding"/>
    <property type="evidence" value="ECO:0007669"/>
    <property type="project" value="InterPro"/>
</dbReference>
<dbReference type="InterPro" id="IPR015815">
    <property type="entry name" value="HIBADH-related"/>
</dbReference>
<dbReference type="AlphaFoldDB" id="A0A844GQN8"/>
<dbReference type="PANTHER" id="PTHR43060">
    <property type="entry name" value="3-HYDROXYISOBUTYRATE DEHYDROGENASE-LIKE 1, MITOCHONDRIAL-RELATED"/>
    <property type="match status" value="1"/>
</dbReference>
<keyword evidence="3" id="KW-0520">NAD</keyword>
<gene>
    <name evidence="7" type="ORF">GGC33_07975</name>
</gene>
<evidence type="ECO:0000259" key="5">
    <source>
        <dbReference type="Pfam" id="PF03446"/>
    </source>
</evidence>
<evidence type="ECO:0000256" key="1">
    <source>
        <dbReference type="ARBA" id="ARBA00009080"/>
    </source>
</evidence>
<dbReference type="EMBL" id="WMIA01000008">
    <property type="protein sequence ID" value="MTF38864.1"/>
    <property type="molecule type" value="Genomic_DNA"/>
</dbReference>
<feature type="active site" evidence="4">
    <location>
        <position position="176"/>
    </location>
</feature>
<organism evidence="7 8">
    <name type="scientific">Cyanobacterium aponinum 0216</name>
    <dbReference type="NCBI Taxonomy" id="2676140"/>
    <lineage>
        <taxon>Bacteria</taxon>
        <taxon>Bacillati</taxon>
        <taxon>Cyanobacteriota</taxon>
        <taxon>Cyanophyceae</taxon>
        <taxon>Oscillatoriophycideae</taxon>
        <taxon>Chroococcales</taxon>
        <taxon>Geminocystaceae</taxon>
        <taxon>Cyanobacterium</taxon>
    </lineage>
</organism>
<dbReference type="GO" id="GO:0050661">
    <property type="term" value="F:NADP binding"/>
    <property type="evidence" value="ECO:0007669"/>
    <property type="project" value="InterPro"/>
</dbReference>
<dbReference type="PANTHER" id="PTHR43060:SF15">
    <property type="entry name" value="3-HYDROXYISOBUTYRATE DEHYDROGENASE-LIKE 1, MITOCHONDRIAL-RELATED"/>
    <property type="match status" value="1"/>
</dbReference>
<dbReference type="Pfam" id="PF03446">
    <property type="entry name" value="NAD_binding_2"/>
    <property type="match status" value="1"/>
</dbReference>